<dbReference type="EMBL" id="NCVQ01000005">
    <property type="protein sequence ID" value="PWZ26725.1"/>
    <property type="molecule type" value="Genomic_DNA"/>
</dbReference>
<comment type="caution">
    <text evidence="2">The sequence shown here is derived from an EMBL/GenBank/DDBJ whole genome shotgun (WGS) entry which is preliminary data.</text>
</comment>
<accession>A0A3L6F0U0</accession>
<name>A0A3L6F0U0_MAIZE</name>
<evidence type="ECO:0000313" key="3">
    <source>
        <dbReference type="Proteomes" id="UP000251960"/>
    </source>
</evidence>
<evidence type="ECO:0000256" key="1">
    <source>
        <dbReference type="SAM" id="MobiDB-lite"/>
    </source>
</evidence>
<protein>
    <submittedName>
        <fullName evidence="2">Uncharacterized protein</fullName>
    </submittedName>
</protein>
<evidence type="ECO:0000313" key="2">
    <source>
        <dbReference type="EMBL" id="PWZ26725.1"/>
    </source>
</evidence>
<feature type="region of interest" description="Disordered" evidence="1">
    <location>
        <begin position="1"/>
        <end position="23"/>
    </location>
</feature>
<reference evidence="2 3" key="1">
    <citation type="journal article" date="2018" name="Nat. Genet.">
        <title>Extensive intraspecific gene order and gene structural variations between Mo17 and other maize genomes.</title>
        <authorList>
            <person name="Sun S."/>
            <person name="Zhou Y."/>
            <person name="Chen J."/>
            <person name="Shi J."/>
            <person name="Zhao H."/>
            <person name="Zhao H."/>
            <person name="Song W."/>
            <person name="Zhang M."/>
            <person name="Cui Y."/>
            <person name="Dong X."/>
            <person name="Liu H."/>
            <person name="Ma X."/>
            <person name="Jiao Y."/>
            <person name="Wang B."/>
            <person name="Wei X."/>
            <person name="Stein J.C."/>
            <person name="Glaubitz J.C."/>
            <person name="Lu F."/>
            <person name="Yu G."/>
            <person name="Liang C."/>
            <person name="Fengler K."/>
            <person name="Li B."/>
            <person name="Rafalski A."/>
            <person name="Schnable P.S."/>
            <person name="Ware D.H."/>
            <person name="Buckler E.S."/>
            <person name="Lai J."/>
        </authorList>
    </citation>
    <scope>NUCLEOTIDE SEQUENCE [LARGE SCALE GENOMIC DNA]</scope>
    <source>
        <strain evidence="3">cv. Missouri 17</strain>
        <tissue evidence="2">Seedling</tissue>
    </source>
</reference>
<gene>
    <name evidence="2" type="ORF">Zm00014a_003046</name>
</gene>
<proteinExistence type="predicted"/>
<sequence>MAEELQRGGGRGARWREPAELRPSRGVGAWASSAMELPLEFLGACWLEEEEGGGGVRAQGRLGKNALLQPWGGEEDAGVEGAWRPWEAPACWRAAVVGEESRLLLHEGEGGREWRLGNFEGWECKIAKGKGEGSVFIEKP</sequence>
<organism evidence="2 3">
    <name type="scientific">Zea mays</name>
    <name type="common">Maize</name>
    <dbReference type="NCBI Taxonomy" id="4577"/>
    <lineage>
        <taxon>Eukaryota</taxon>
        <taxon>Viridiplantae</taxon>
        <taxon>Streptophyta</taxon>
        <taxon>Embryophyta</taxon>
        <taxon>Tracheophyta</taxon>
        <taxon>Spermatophyta</taxon>
        <taxon>Magnoliopsida</taxon>
        <taxon>Liliopsida</taxon>
        <taxon>Poales</taxon>
        <taxon>Poaceae</taxon>
        <taxon>PACMAD clade</taxon>
        <taxon>Panicoideae</taxon>
        <taxon>Andropogonodae</taxon>
        <taxon>Andropogoneae</taxon>
        <taxon>Tripsacinae</taxon>
        <taxon>Zea</taxon>
    </lineage>
</organism>
<feature type="compositionally biased region" description="Basic and acidic residues" evidence="1">
    <location>
        <begin position="14"/>
        <end position="23"/>
    </location>
</feature>
<dbReference type="AlphaFoldDB" id="A0A3L6F0U0"/>
<dbReference type="Proteomes" id="UP000251960">
    <property type="component" value="Chromosome 4"/>
</dbReference>